<gene>
    <name evidence="2" type="ORF">E4L98_19475</name>
</gene>
<organism evidence="2 3">
    <name type="scientific">Duganella callida</name>
    <dbReference type="NCBI Taxonomy" id="2561932"/>
    <lineage>
        <taxon>Bacteria</taxon>
        <taxon>Pseudomonadati</taxon>
        <taxon>Pseudomonadota</taxon>
        <taxon>Betaproteobacteria</taxon>
        <taxon>Burkholderiales</taxon>
        <taxon>Oxalobacteraceae</taxon>
        <taxon>Telluria group</taxon>
        <taxon>Duganella</taxon>
    </lineage>
</organism>
<dbReference type="GO" id="GO:0035438">
    <property type="term" value="F:cyclic-di-GMP binding"/>
    <property type="evidence" value="ECO:0007669"/>
    <property type="project" value="InterPro"/>
</dbReference>
<dbReference type="Gene3D" id="2.40.10.220">
    <property type="entry name" value="predicted glycosyltransferase like domains"/>
    <property type="match status" value="1"/>
</dbReference>
<evidence type="ECO:0000259" key="1">
    <source>
        <dbReference type="Pfam" id="PF07238"/>
    </source>
</evidence>
<dbReference type="Proteomes" id="UP000297729">
    <property type="component" value="Unassembled WGS sequence"/>
</dbReference>
<sequence length="106" mass="11737">MLVDQRAGARKIVRAKAVVVMDGMPPLQGRTIDLTANGLSLTFDHKLATGDIGMVSFELFVEGRAQILTCRSRVNYCIFSGDHFKIGFTFMNPDLATQATINKFLR</sequence>
<accession>A0A4Y9SCC7</accession>
<reference evidence="2 3" key="1">
    <citation type="submission" date="2019-03" db="EMBL/GenBank/DDBJ databases">
        <title>Draft Genome Sequence of Duganella callidus sp. nov., a Novel Duganella Species Isolated from Cultivated Soil.</title>
        <authorList>
            <person name="Raths R."/>
            <person name="Peta V."/>
            <person name="Bucking H."/>
        </authorList>
    </citation>
    <scope>NUCLEOTIDE SEQUENCE [LARGE SCALE GENOMIC DNA]</scope>
    <source>
        <strain evidence="2 3">DN04</strain>
    </source>
</reference>
<dbReference type="Pfam" id="PF07238">
    <property type="entry name" value="PilZ"/>
    <property type="match status" value="1"/>
</dbReference>
<dbReference type="SUPFAM" id="SSF141371">
    <property type="entry name" value="PilZ domain-like"/>
    <property type="match status" value="1"/>
</dbReference>
<dbReference type="EMBL" id="SPVG01000191">
    <property type="protein sequence ID" value="TFW18018.1"/>
    <property type="molecule type" value="Genomic_DNA"/>
</dbReference>
<evidence type="ECO:0000313" key="3">
    <source>
        <dbReference type="Proteomes" id="UP000297729"/>
    </source>
</evidence>
<dbReference type="InterPro" id="IPR009875">
    <property type="entry name" value="PilZ_domain"/>
</dbReference>
<dbReference type="RefSeq" id="WP_135203202.1">
    <property type="nucleotide sequence ID" value="NZ_SPVG01000191.1"/>
</dbReference>
<feature type="domain" description="PilZ" evidence="1">
    <location>
        <begin position="6"/>
        <end position="105"/>
    </location>
</feature>
<keyword evidence="3" id="KW-1185">Reference proteome</keyword>
<evidence type="ECO:0000313" key="2">
    <source>
        <dbReference type="EMBL" id="TFW18018.1"/>
    </source>
</evidence>
<dbReference type="AlphaFoldDB" id="A0A4Y9SCC7"/>
<protein>
    <submittedName>
        <fullName evidence="2">PilZ domain-containing protein</fullName>
    </submittedName>
</protein>
<comment type="caution">
    <text evidence="2">The sequence shown here is derived from an EMBL/GenBank/DDBJ whole genome shotgun (WGS) entry which is preliminary data.</text>
</comment>
<proteinExistence type="predicted"/>
<name>A0A4Y9SCC7_9BURK</name>
<dbReference type="OrthoDB" id="8811313at2"/>